<name>A0A511TAJ9_MYXFU</name>
<reference evidence="1 4" key="2">
    <citation type="submission" date="2019-07" db="EMBL/GenBank/DDBJ databases">
        <title>Whole genome shotgun sequence of Myxococcus fulvus NBRC 100333.</title>
        <authorList>
            <person name="Hosoyama A."/>
            <person name="Uohara A."/>
            <person name="Ohji S."/>
            <person name="Ichikawa N."/>
        </authorList>
    </citation>
    <scope>NUCLEOTIDE SEQUENCE [LARGE SCALE GENOMIC DNA]</scope>
    <source>
        <strain evidence="1 4">NBRC 100333</strain>
    </source>
</reference>
<evidence type="ECO:0000313" key="4">
    <source>
        <dbReference type="Proteomes" id="UP000321514"/>
    </source>
</evidence>
<dbReference type="AlphaFoldDB" id="A0A511TAJ9"/>
<sequence length="127" mass="14225">MPSYSVDIPRHLHHAYWRLPNEMRMAVALHLLALAELAPRRYSAVDGGPTRSDIAGLNAGQHVVRLGGLWFSYRISPQENLLRLLDFGDTTLTPPRPPAPPPSTWRHHLLDHDVWSNEGGSTQPPLT</sequence>
<comment type="caution">
    <text evidence="1">The sequence shown here is derived from an EMBL/GenBank/DDBJ whole genome shotgun (WGS) entry which is preliminary data.</text>
</comment>
<reference evidence="2 3" key="1">
    <citation type="submission" date="2016-10" db="EMBL/GenBank/DDBJ databases">
        <authorList>
            <person name="Varghese N."/>
            <person name="Submissions S."/>
        </authorList>
    </citation>
    <scope>NUCLEOTIDE SEQUENCE [LARGE SCALE GENOMIC DNA]</scope>
    <source>
        <strain evidence="2 3">DSM 16525</strain>
    </source>
</reference>
<proteinExistence type="predicted"/>
<evidence type="ECO:0000313" key="3">
    <source>
        <dbReference type="Proteomes" id="UP000183760"/>
    </source>
</evidence>
<gene>
    <name evidence="1" type="ORF">MFU01_62470</name>
    <name evidence="2" type="ORF">SAMN05443572_11460</name>
</gene>
<dbReference type="OrthoDB" id="9941491at2"/>
<dbReference type="EMBL" id="BJXR01000045">
    <property type="protein sequence ID" value="GEN11210.1"/>
    <property type="molecule type" value="Genomic_DNA"/>
</dbReference>
<dbReference type="EMBL" id="FOIB01000014">
    <property type="protein sequence ID" value="SEU39439.1"/>
    <property type="molecule type" value="Genomic_DNA"/>
</dbReference>
<dbReference type="Proteomes" id="UP000183760">
    <property type="component" value="Unassembled WGS sequence"/>
</dbReference>
<accession>A0A511TAJ9</accession>
<evidence type="ECO:0000313" key="2">
    <source>
        <dbReference type="EMBL" id="SEU39439.1"/>
    </source>
</evidence>
<keyword evidence="3" id="KW-1185">Reference proteome</keyword>
<dbReference type="RefSeq" id="WP_074958699.1">
    <property type="nucleotide sequence ID" value="NZ_BJXR01000045.1"/>
</dbReference>
<dbReference type="Proteomes" id="UP000321514">
    <property type="component" value="Unassembled WGS sequence"/>
</dbReference>
<protein>
    <submittedName>
        <fullName evidence="1">Uncharacterized protein</fullName>
    </submittedName>
</protein>
<evidence type="ECO:0000313" key="1">
    <source>
        <dbReference type="EMBL" id="GEN11210.1"/>
    </source>
</evidence>
<organism evidence="1 4">
    <name type="scientific">Myxococcus fulvus</name>
    <dbReference type="NCBI Taxonomy" id="33"/>
    <lineage>
        <taxon>Bacteria</taxon>
        <taxon>Pseudomonadati</taxon>
        <taxon>Myxococcota</taxon>
        <taxon>Myxococcia</taxon>
        <taxon>Myxococcales</taxon>
        <taxon>Cystobacterineae</taxon>
        <taxon>Myxococcaceae</taxon>
        <taxon>Myxococcus</taxon>
    </lineage>
</organism>